<feature type="domain" description="Response regulatory" evidence="2">
    <location>
        <begin position="14"/>
        <end position="133"/>
    </location>
</feature>
<name>A0A542ZR62_9ACTN</name>
<evidence type="ECO:0000256" key="1">
    <source>
        <dbReference type="PROSITE-ProRule" id="PRU00169"/>
    </source>
</evidence>
<dbReference type="PROSITE" id="PS50110">
    <property type="entry name" value="RESPONSE_REGULATORY"/>
    <property type="match status" value="1"/>
</dbReference>
<evidence type="ECO:0000313" key="4">
    <source>
        <dbReference type="Proteomes" id="UP000316196"/>
    </source>
</evidence>
<feature type="modified residue" description="4-aspartylphosphate" evidence="1">
    <location>
        <position position="69"/>
    </location>
</feature>
<reference evidence="3 4" key="1">
    <citation type="submission" date="2019-06" db="EMBL/GenBank/DDBJ databases">
        <title>Sequencing the genomes of 1000 actinobacteria strains.</title>
        <authorList>
            <person name="Klenk H.-P."/>
        </authorList>
    </citation>
    <scope>NUCLEOTIDE SEQUENCE [LARGE SCALE GENOMIC DNA]</scope>
    <source>
        <strain evidence="3 4">DSM 8251</strain>
    </source>
</reference>
<evidence type="ECO:0000313" key="3">
    <source>
        <dbReference type="EMBL" id="TQL62845.1"/>
    </source>
</evidence>
<evidence type="ECO:0000259" key="2">
    <source>
        <dbReference type="PROSITE" id="PS50110"/>
    </source>
</evidence>
<dbReference type="SUPFAM" id="SSF52172">
    <property type="entry name" value="CheY-like"/>
    <property type="match status" value="1"/>
</dbReference>
<dbReference type="InterPro" id="IPR001789">
    <property type="entry name" value="Sig_transdc_resp-reg_receiver"/>
</dbReference>
<dbReference type="GO" id="GO:0000160">
    <property type="term" value="P:phosphorelay signal transduction system"/>
    <property type="evidence" value="ECO:0007669"/>
    <property type="project" value="InterPro"/>
</dbReference>
<gene>
    <name evidence="3" type="ORF">FB460_0636</name>
</gene>
<sequence length="144" mass="15282">MSGAGSAEQGEAVKVLVYSDDRNVRAQARSAMGRRVASDLPEIEIIECATANAVVANADTGEIDLFILDGESTPHGGMGLCRTLKDEVVDCAPVLLMVARRDDAWLASWSRAEGIVSHPVDPVRMPQEVARLLRGRLAGTPATA</sequence>
<comment type="caution">
    <text evidence="3">The sequence shown here is derived from an EMBL/GenBank/DDBJ whole genome shotgun (WGS) entry which is preliminary data.</text>
</comment>
<dbReference type="Gene3D" id="3.40.50.2300">
    <property type="match status" value="1"/>
</dbReference>
<dbReference type="AlphaFoldDB" id="A0A542ZR62"/>
<keyword evidence="1" id="KW-0597">Phosphoprotein</keyword>
<accession>A0A542ZR62</accession>
<dbReference type="OrthoDB" id="3395459at2"/>
<keyword evidence="4" id="KW-1185">Reference proteome</keyword>
<organism evidence="3 4">
    <name type="scientific">Propioniferax innocua</name>
    <dbReference type="NCBI Taxonomy" id="1753"/>
    <lineage>
        <taxon>Bacteria</taxon>
        <taxon>Bacillati</taxon>
        <taxon>Actinomycetota</taxon>
        <taxon>Actinomycetes</taxon>
        <taxon>Propionibacteriales</taxon>
        <taxon>Propionibacteriaceae</taxon>
        <taxon>Propioniferax</taxon>
    </lineage>
</organism>
<protein>
    <recommendedName>
        <fullName evidence="2">Response regulatory domain-containing protein</fullName>
    </recommendedName>
</protein>
<proteinExistence type="predicted"/>
<dbReference type="EMBL" id="VFOR01000001">
    <property type="protein sequence ID" value="TQL62845.1"/>
    <property type="molecule type" value="Genomic_DNA"/>
</dbReference>
<dbReference type="RefSeq" id="WP_142092639.1">
    <property type="nucleotide sequence ID" value="NZ_BAAAMD010000001.1"/>
</dbReference>
<dbReference type="InterPro" id="IPR011006">
    <property type="entry name" value="CheY-like_superfamily"/>
</dbReference>
<dbReference type="Proteomes" id="UP000316196">
    <property type="component" value="Unassembled WGS sequence"/>
</dbReference>